<evidence type="ECO:0000313" key="1">
    <source>
        <dbReference type="EMBL" id="CUH51706.1"/>
    </source>
</evidence>
<sequence>MWRVRELGPLLNWIDRKPFGSNGILRSLANPMRDDVAGRFWSAELRPSTLCF</sequence>
<dbReference type="AlphaFoldDB" id="A0A0P1ENY1"/>
<dbReference type="Proteomes" id="UP000054823">
    <property type="component" value="Unassembled WGS sequence"/>
</dbReference>
<dbReference type="EMBL" id="CYPW01000007">
    <property type="protein sequence ID" value="CUH51706.1"/>
    <property type="molecule type" value="Genomic_DNA"/>
</dbReference>
<accession>A0A0P1ENY1</accession>
<protein>
    <submittedName>
        <fullName evidence="1">Uncharacterized protein</fullName>
    </submittedName>
</protein>
<dbReference type="STRING" id="321267.SHM7688_01145"/>
<keyword evidence="2" id="KW-1185">Reference proteome</keyword>
<reference evidence="1 2" key="1">
    <citation type="submission" date="2015-09" db="EMBL/GenBank/DDBJ databases">
        <authorList>
            <consortium name="Swine Surveillance"/>
        </authorList>
    </citation>
    <scope>NUCLEOTIDE SEQUENCE [LARGE SCALE GENOMIC DNA]</scope>
    <source>
        <strain evidence="1 2">CECT 7688</strain>
    </source>
</reference>
<evidence type="ECO:0000313" key="2">
    <source>
        <dbReference type="Proteomes" id="UP000054823"/>
    </source>
</evidence>
<name>A0A0P1ENY1_9RHOB</name>
<gene>
    <name evidence="1" type="ORF">SHM7688_01145</name>
</gene>
<proteinExistence type="predicted"/>
<organism evidence="1 2">
    <name type="scientific">Shimia marina</name>
    <dbReference type="NCBI Taxonomy" id="321267"/>
    <lineage>
        <taxon>Bacteria</taxon>
        <taxon>Pseudomonadati</taxon>
        <taxon>Pseudomonadota</taxon>
        <taxon>Alphaproteobacteria</taxon>
        <taxon>Rhodobacterales</taxon>
        <taxon>Roseobacteraceae</taxon>
    </lineage>
</organism>